<evidence type="ECO:0000313" key="3">
    <source>
        <dbReference type="Proteomes" id="UP000255108"/>
    </source>
</evidence>
<organism evidence="1 3">
    <name type="scientific">Iodobacter fluviatilis</name>
    <dbReference type="NCBI Taxonomy" id="537"/>
    <lineage>
        <taxon>Bacteria</taxon>
        <taxon>Pseudomonadati</taxon>
        <taxon>Pseudomonadota</taxon>
        <taxon>Betaproteobacteria</taxon>
        <taxon>Neisseriales</taxon>
        <taxon>Chitinibacteraceae</taxon>
        <taxon>Iodobacter</taxon>
    </lineage>
</organism>
<evidence type="ECO:0000313" key="4">
    <source>
        <dbReference type="Proteomes" id="UP000295794"/>
    </source>
</evidence>
<dbReference type="Proteomes" id="UP000255108">
    <property type="component" value="Unassembled WGS sequence"/>
</dbReference>
<evidence type="ECO:0000313" key="2">
    <source>
        <dbReference type="EMBL" id="TCU86882.1"/>
    </source>
</evidence>
<sequence>MAILKPAEAGSTVPSLCREYCMSFAFFYKWRAKFCGMNASIMTRVKLLKISKRR</sequence>
<keyword evidence="4" id="KW-1185">Reference proteome</keyword>
<reference evidence="1 3" key="1">
    <citation type="submission" date="2018-06" db="EMBL/GenBank/DDBJ databases">
        <authorList>
            <consortium name="Pathogen Informatics"/>
            <person name="Doyle S."/>
        </authorList>
    </citation>
    <scope>NUCLEOTIDE SEQUENCE [LARGE SCALE GENOMIC DNA]</scope>
    <source>
        <strain evidence="1 3">NCTC11159</strain>
    </source>
</reference>
<name>A0A377Q5L2_9NEIS</name>
<evidence type="ECO:0000313" key="1">
    <source>
        <dbReference type="EMBL" id="STQ90213.1"/>
    </source>
</evidence>
<dbReference type="EMBL" id="SMBT01000005">
    <property type="protein sequence ID" value="TCU86882.1"/>
    <property type="molecule type" value="Genomic_DNA"/>
</dbReference>
<proteinExistence type="predicted"/>
<dbReference type="AlphaFoldDB" id="A0A377Q5L2"/>
<dbReference type="Proteomes" id="UP000295794">
    <property type="component" value="Unassembled WGS sequence"/>
</dbReference>
<protein>
    <submittedName>
        <fullName evidence="2">Transposase</fullName>
    </submittedName>
</protein>
<gene>
    <name evidence="2" type="ORF">EV682_1057</name>
    <name evidence="1" type="ORF">NCTC11159_01277</name>
</gene>
<reference evidence="2 4" key="2">
    <citation type="submission" date="2019-03" db="EMBL/GenBank/DDBJ databases">
        <title>Genomic Encyclopedia of Type Strains, Phase IV (KMG-IV): sequencing the most valuable type-strain genomes for metagenomic binning, comparative biology and taxonomic classification.</title>
        <authorList>
            <person name="Goeker M."/>
        </authorList>
    </citation>
    <scope>NUCLEOTIDE SEQUENCE [LARGE SCALE GENOMIC DNA]</scope>
    <source>
        <strain evidence="2 4">DSM 3764</strain>
    </source>
</reference>
<dbReference type="EMBL" id="UGHR01000001">
    <property type="protein sequence ID" value="STQ90213.1"/>
    <property type="molecule type" value="Genomic_DNA"/>
</dbReference>
<accession>A0A377Q5L2</accession>